<organism evidence="11 12">
    <name type="scientific">Cricetibacter osteomyelitidis</name>
    <dbReference type="NCBI Taxonomy" id="1521931"/>
    <lineage>
        <taxon>Bacteria</taxon>
        <taxon>Pseudomonadati</taxon>
        <taxon>Pseudomonadota</taxon>
        <taxon>Gammaproteobacteria</taxon>
        <taxon>Pasteurellales</taxon>
        <taxon>Pasteurellaceae</taxon>
        <taxon>Cricetibacter</taxon>
    </lineage>
</organism>
<dbReference type="Gene3D" id="3.40.30.10">
    <property type="entry name" value="Glutaredoxin"/>
    <property type="match status" value="1"/>
</dbReference>
<keyword evidence="5 7" id="KW-1015">Disulfide bond</keyword>
<evidence type="ECO:0000256" key="1">
    <source>
        <dbReference type="ARBA" id="ARBA00004418"/>
    </source>
</evidence>
<dbReference type="PIRSF" id="PIRSF001488">
    <property type="entry name" value="Tdi_protein"/>
    <property type="match status" value="1"/>
</dbReference>
<evidence type="ECO:0000313" key="11">
    <source>
        <dbReference type="EMBL" id="TCP96236.1"/>
    </source>
</evidence>
<evidence type="ECO:0000259" key="10">
    <source>
        <dbReference type="PROSITE" id="PS51352"/>
    </source>
</evidence>
<evidence type="ECO:0000256" key="3">
    <source>
        <dbReference type="ARBA" id="ARBA00022729"/>
    </source>
</evidence>
<dbReference type="InterPro" id="IPR013766">
    <property type="entry name" value="Thioredoxin_domain"/>
</dbReference>
<feature type="chain" id="PRO_5020519483" description="Thiol:disulfide interchange protein" evidence="9">
    <location>
        <begin position="20"/>
        <end position="199"/>
    </location>
</feature>
<evidence type="ECO:0000256" key="2">
    <source>
        <dbReference type="ARBA" id="ARBA00005791"/>
    </source>
</evidence>
<keyword evidence="6" id="KW-0676">Redox-active center</keyword>
<dbReference type="GO" id="GO:0042597">
    <property type="term" value="C:periplasmic space"/>
    <property type="evidence" value="ECO:0007669"/>
    <property type="project" value="UniProtKB-SubCell"/>
</dbReference>
<dbReference type="OrthoDB" id="9784896at2"/>
<feature type="disulfide bond" description="Redox-active" evidence="8">
    <location>
        <begin position="48"/>
        <end position="51"/>
    </location>
</feature>
<protein>
    <recommendedName>
        <fullName evidence="7">Thiol:disulfide interchange protein</fullName>
    </recommendedName>
</protein>
<keyword evidence="12" id="KW-1185">Reference proteome</keyword>
<dbReference type="EMBL" id="SLYB01000005">
    <property type="protein sequence ID" value="TCP96236.1"/>
    <property type="molecule type" value="Genomic_DNA"/>
</dbReference>
<dbReference type="RefSeq" id="WP_131975510.1">
    <property type="nucleotide sequence ID" value="NZ_SLYB01000005.1"/>
</dbReference>
<dbReference type="GO" id="GO:0016491">
    <property type="term" value="F:oxidoreductase activity"/>
    <property type="evidence" value="ECO:0007669"/>
    <property type="project" value="InterPro"/>
</dbReference>
<proteinExistence type="inferred from homology"/>
<comment type="caution">
    <text evidence="11">The sequence shown here is derived from an EMBL/GenBank/DDBJ whole genome shotgun (WGS) entry which is preliminary data.</text>
</comment>
<feature type="signal peptide" evidence="9">
    <location>
        <begin position="1"/>
        <end position="19"/>
    </location>
</feature>
<feature type="domain" description="Thioredoxin" evidence="10">
    <location>
        <begin position="8"/>
        <end position="153"/>
    </location>
</feature>
<keyword evidence="3 9" id="KW-0732">Signal</keyword>
<comment type="subcellular location">
    <subcellularLocation>
        <location evidence="1 7">Periplasm</location>
    </subcellularLocation>
</comment>
<dbReference type="InterPro" id="IPR036249">
    <property type="entry name" value="Thioredoxin-like_sf"/>
</dbReference>
<dbReference type="NCBIfam" id="NF047695">
    <property type="entry name" value="ThlDiSintDsbAHaem"/>
    <property type="match status" value="1"/>
</dbReference>
<reference evidence="11 12" key="1">
    <citation type="submission" date="2019-03" db="EMBL/GenBank/DDBJ databases">
        <title>Genomic Encyclopedia of Type Strains, Phase IV (KMG-IV): sequencing the most valuable type-strain genomes for metagenomic binning, comparative biology and taxonomic classification.</title>
        <authorList>
            <person name="Goeker M."/>
        </authorList>
    </citation>
    <scope>NUCLEOTIDE SEQUENCE [LARGE SCALE GENOMIC DNA]</scope>
    <source>
        <strain evidence="11 12">DSM 28404</strain>
    </source>
</reference>
<evidence type="ECO:0000256" key="7">
    <source>
        <dbReference type="PIRNR" id="PIRNR001488"/>
    </source>
</evidence>
<keyword evidence="4 7" id="KW-0574">Periplasm</keyword>
<dbReference type="CDD" id="cd03019">
    <property type="entry name" value="DsbA_DsbA"/>
    <property type="match status" value="1"/>
</dbReference>
<evidence type="ECO:0000313" key="12">
    <source>
        <dbReference type="Proteomes" id="UP000295763"/>
    </source>
</evidence>
<dbReference type="Proteomes" id="UP000295763">
    <property type="component" value="Unassembled WGS sequence"/>
</dbReference>
<evidence type="ECO:0000256" key="8">
    <source>
        <dbReference type="PIRSR" id="PIRSR001488-1"/>
    </source>
</evidence>
<dbReference type="InterPro" id="IPR023205">
    <property type="entry name" value="DsbA/DsbL"/>
</dbReference>
<dbReference type="PANTHER" id="PTHR35891:SF2">
    <property type="entry name" value="THIOL:DISULFIDE INTERCHANGE PROTEIN DSBA"/>
    <property type="match status" value="1"/>
</dbReference>
<dbReference type="AlphaFoldDB" id="A0A4R2T4I5"/>
<dbReference type="InterPro" id="IPR001853">
    <property type="entry name" value="DSBA-like_thioredoxin_dom"/>
</dbReference>
<evidence type="ECO:0000256" key="4">
    <source>
        <dbReference type="ARBA" id="ARBA00022764"/>
    </source>
</evidence>
<dbReference type="SUPFAM" id="SSF52833">
    <property type="entry name" value="Thioredoxin-like"/>
    <property type="match status" value="1"/>
</dbReference>
<accession>A0A4R2T4I5</accession>
<evidence type="ECO:0000256" key="5">
    <source>
        <dbReference type="ARBA" id="ARBA00023157"/>
    </source>
</evidence>
<sequence length="199" mass="22426">MKKFLLILTALFAATTVQAAPTEGKEYTTLDQPKSAQPEVIEFFSFGCIHCYHFETQYKIPQQIKEKLPAGVSFKQYHVNWMGDDFVRAWALAMALGVEDKVKMPLFEGVQARKISSMDDIRDVFLANGVSAEQFDGGINSFAVNALFNQQVQLAEKLKVQATPDFYVNGKYHINAQGMPQDESFIPTYVDTVIELLKK</sequence>
<evidence type="ECO:0000256" key="6">
    <source>
        <dbReference type="ARBA" id="ARBA00023284"/>
    </source>
</evidence>
<dbReference type="InterPro" id="IPR050824">
    <property type="entry name" value="Thiol_disulfide_DsbA"/>
</dbReference>
<evidence type="ECO:0000256" key="9">
    <source>
        <dbReference type="SAM" id="SignalP"/>
    </source>
</evidence>
<dbReference type="PANTHER" id="PTHR35891">
    <property type="entry name" value="THIOL:DISULFIDE INTERCHANGE PROTEIN DSBA"/>
    <property type="match status" value="1"/>
</dbReference>
<gene>
    <name evidence="11" type="ORF">EDC44_10557</name>
</gene>
<name>A0A4R2T4I5_9PAST</name>
<dbReference type="Pfam" id="PF01323">
    <property type="entry name" value="DSBA"/>
    <property type="match status" value="1"/>
</dbReference>
<comment type="similarity">
    <text evidence="2">Belongs to the thioredoxin family. DsbA subfamily.</text>
</comment>
<dbReference type="PROSITE" id="PS51352">
    <property type="entry name" value="THIOREDOXIN_2"/>
    <property type="match status" value="1"/>
</dbReference>